<dbReference type="EMBL" id="MN740828">
    <property type="protein sequence ID" value="QHU13998.1"/>
    <property type="molecule type" value="Genomic_DNA"/>
</dbReference>
<dbReference type="Gene3D" id="1.10.287.2250">
    <property type="match status" value="1"/>
</dbReference>
<accession>A0A6C0KCG6</accession>
<dbReference type="AlphaFoldDB" id="A0A6C0KCG6"/>
<proteinExistence type="predicted"/>
<protein>
    <recommendedName>
        <fullName evidence="1">Cathepsin propeptide inhibitor domain-containing protein</fullName>
    </recommendedName>
</protein>
<reference evidence="2" key="1">
    <citation type="journal article" date="2020" name="Nature">
        <title>Giant virus diversity and host interactions through global metagenomics.</title>
        <authorList>
            <person name="Schulz F."/>
            <person name="Roux S."/>
            <person name="Paez-Espino D."/>
            <person name="Jungbluth S."/>
            <person name="Walsh D.A."/>
            <person name="Denef V.J."/>
            <person name="McMahon K.D."/>
            <person name="Konstantinidis K.T."/>
            <person name="Eloe-Fadrosh E.A."/>
            <person name="Kyrpides N.C."/>
            <person name="Woyke T."/>
        </authorList>
    </citation>
    <scope>NUCLEOTIDE SEQUENCE</scope>
    <source>
        <strain evidence="2">GVMAG-S-1101182-85</strain>
    </source>
</reference>
<dbReference type="Pfam" id="PF08246">
    <property type="entry name" value="Inhibitor_I29"/>
    <property type="match status" value="1"/>
</dbReference>
<dbReference type="SUPFAM" id="SSF54001">
    <property type="entry name" value="Cysteine proteinases"/>
    <property type="match status" value="1"/>
</dbReference>
<evidence type="ECO:0000259" key="1">
    <source>
        <dbReference type="SMART" id="SM00848"/>
    </source>
</evidence>
<organism evidence="2">
    <name type="scientific">viral metagenome</name>
    <dbReference type="NCBI Taxonomy" id="1070528"/>
    <lineage>
        <taxon>unclassified sequences</taxon>
        <taxon>metagenomes</taxon>
        <taxon>organismal metagenomes</taxon>
    </lineage>
</organism>
<dbReference type="SMART" id="SM00848">
    <property type="entry name" value="Inhibitor_I29"/>
    <property type="match status" value="1"/>
</dbReference>
<sequence length="121" mass="13573">MLALVVYTATCASIVLSSPMKMQSLSQYPSFSKWSKVNGRVYQPTERDYRETVYTQNLATMRLTNNSWTNKFADRTAEEFATYLDCVESKSKTNLRGASTVQILNSTNQFETNATVVAACS</sequence>
<evidence type="ECO:0000313" key="2">
    <source>
        <dbReference type="EMBL" id="QHU13998.1"/>
    </source>
</evidence>
<name>A0A6C0KCG6_9ZZZZ</name>
<dbReference type="InterPro" id="IPR013201">
    <property type="entry name" value="Prot_inhib_I29"/>
</dbReference>
<dbReference type="InterPro" id="IPR038765">
    <property type="entry name" value="Papain-like_cys_pep_sf"/>
</dbReference>
<feature type="domain" description="Cathepsin propeptide inhibitor" evidence="1">
    <location>
        <begin position="31"/>
        <end position="80"/>
    </location>
</feature>